<dbReference type="Pfam" id="PF00528">
    <property type="entry name" value="BPD_transp_1"/>
    <property type="match status" value="1"/>
</dbReference>
<keyword evidence="3" id="KW-1003">Cell membrane</keyword>
<sequence length="311" mass="34720">MTSDFLKKGNDSMSARAIKQNLGGYLFIGPFVIGFLAFTFIPIITSLYLSFTSYNMFSTPSWIGLENYKKMFTADPRYWQSLKVTLIYVLAGVPLRLGFALLVAMILNTTSRAVGLYRSLFYLPSLIGGSVAVAIMWRNIFGDEGIVNILLGLLGIPDVRWFGDPTAALWMLIFLSVWQFGSSMLIFLAGLKSIPMSYYEAASVDGANYWQKFTKITLPMLSPVILFNTIMQTIAAFMTFVPAFIISKGTGGPLDGTLLYSLYLFIQGFEFFNMGYASAMAWIMLIIVGILTAIIFFTSKYWVHYESEGGK</sequence>
<dbReference type="STRING" id="152268.A6K24_13420"/>
<feature type="transmembrane region" description="Helical" evidence="7">
    <location>
        <begin position="119"/>
        <end position="140"/>
    </location>
</feature>
<keyword evidence="6 7" id="KW-0472">Membrane</keyword>
<evidence type="ECO:0000313" key="10">
    <source>
        <dbReference type="Proteomes" id="UP000078534"/>
    </source>
</evidence>
<dbReference type="GO" id="GO:0005886">
    <property type="term" value="C:plasma membrane"/>
    <property type="evidence" value="ECO:0007669"/>
    <property type="project" value="UniProtKB-SubCell"/>
</dbReference>
<keyword evidence="5 7" id="KW-1133">Transmembrane helix</keyword>
<dbReference type="RefSeq" id="WP_066340464.1">
    <property type="nucleotide sequence ID" value="NZ_LWSG01000046.1"/>
</dbReference>
<reference evidence="10" key="1">
    <citation type="submission" date="2016-04" db="EMBL/GenBank/DDBJ databases">
        <authorList>
            <person name="Lyu Z."/>
            <person name="Lyu W."/>
        </authorList>
    </citation>
    <scope>NUCLEOTIDE SEQUENCE [LARGE SCALE GENOMIC DNA]</scope>
    <source>
        <strain evidence="10">C44</strain>
    </source>
</reference>
<dbReference type="EMBL" id="LWSG01000046">
    <property type="protein sequence ID" value="OAS82055.1"/>
    <property type="molecule type" value="Genomic_DNA"/>
</dbReference>
<feature type="domain" description="ABC transmembrane type-1" evidence="8">
    <location>
        <begin position="82"/>
        <end position="295"/>
    </location>
</feature>
<keyword evidence="4 7" id="KW-0812">Transmembrane</keyword>
<gene>
    <name evidence="9" type="ORF">A6K24_13420</name>
</gene>
<dbReference type="PANTHER" id="PTHR30193">
    <property type="entry name" value="ABC TRANSPORTER PERMEASE PROTEIN"/>
    <property type="match status" value="1"/>
</dbReference>
<dbReference type="InterPro" id="IPR035906">
    <property type="entry name" value="MetI-like_sf"/>
</dbReference>
<accession>A0A179SK20</accession>
<evidence type="ECO:0000256" key="5">
    <source>
        <dbReference type="ARBA" id="ARBA00022989"/>
    </source>
</evidence>
<evidence type="ECO:0000256" key="1">
    <source>
        <dbReference type="ARBA" id="ARBA00004651"/>
    </source>
</evidence>
<feature type="transmembrane region" description="Helical" evidence="7">
    <location>
        <begin position="169"/>
        <end position="191"/>
    </location>
</feature>
<evidence type="ECO:0000313" key="9">
    <source>
        <dbReference type="EMBL" id="OAS82055.1"/>
    </source>
</evidence>
<dbReference type="InterPro" id="IPR000515">
    <property type="entry name" value="MetI-like"/>
</dbReference>
<protein>
    <submittedName>
        <fullName evidence="9">ABC transporter permease</fullName>
    </submittedName>
</protein>
<organism evidence="9 10">
    <name type="scientific">Metabacillus litoralis</name>
    <dbReference type="NCBI Taxonomy" id="152268"/>
    <lineage>
        <taxon>Bacteria</taxon>
        <taxon>Bacillati</taxon>
        <taxon>Bacillota</taxon>
        <taxon>Bacilli</taxon>
        <taxon>Bacillales</taxon>
        <taxon>Bacillaceae</taxon>
        <taxon>Metabacillus</taxon>
    </lineage>
</organism>
<dbReference type="InterPro" id="IPR051393">
    <property type="entry name" value="ABC_transporter_permease"/>
</dbReference>
<dbReference type="Proteomes" id="UP000078534">
    <property type="component" value="Unassembled WGS sequence"/>
</dbReference>
<keyword evidence="2 7" id="KW-0813">Transport</keyword>
<dbReference type="CDD" id="cd06261">
    <property type="entry name" value="TM_PBP2"/>
    <property type="match status" value="1"/>
</dbReference>
<comment type="subcellular location">
    <subcellularLocation>
        <location evidence="1 7">Cell membrane</location>
        <topology evidence="1 7">Multi-pass membrane protein</topology>
    </subcellularLocation>
</comment>
<dbReference type="Gene3D" id="1.10.3720.10">
    <property type="entry name" value="MetI-like"/>
    <property type="match status" value="1"/>
</dbReference>
<evidence type="ECO:0000256" key="3">
    <source>
        <dbReference type="ARBA" id="ARBA00022475"/>
    </source>
</evidence>
<dbReference type="PANTHER" id="PTHR30193:SF1">
    <property type="entry name" value="ABC TRANSPORTER PERMEASE PROTEIN YESP-RELATED"/>
    <property type="match status" value="1"/>
</dbReference>
<evidence type="ECO:0000256" key="2">
    <source>
        <dbReference type="ARBA" id="ARBA00022448"/>
    </source>
</evidence>
<feature type="transmembrane region" description="Helical" evidence="7">
    <location>
        <begin position="282"/>
        <end position="303"/>
    </location>
</feature>
<evidence type="ECO:0000256" key="7">
    <source>
        <dbReference type="RuleBase" id="RU363032"/>
    </source>
</evidence>
<comment type="similarity">
    <text evidence="7">Belongs to the binding-protein-dependent transport system permease family.</text>
</comment>
<comment type="caution">
    <text evidence="9">The sequence shown here is derived from an EMBL/GenBank/DDBJ whole genome shotgun (WGS) entry which is preliminary data.</text>
</comment>
<dbReference type="SUPFAM" id="SSF161098">
    <property type="entry name" value="MetI-like"/>
    <property type="match status" value="1"/>
</dbReference>
<feature type="transmembrane region" description="Helical" evidence="7">
    <location>
        <begin position="225"/>
        <end position="246"/>
    </location>
</feature>
<keyword evidence="10" id="KW-1185">Reference proteome</keyword>
<feature type="transmembrane region" description="Helical" evidence="7">
    <location>
        <begin position="86"/>
        <end position="107"/>
    </location>
</feature>
<evidence type="ECO:0000259" key="8">
    <source>
        <dbReference type="PROSITE" id="PS50928"/>
    </source>
</evidence>
<evidence type="ECO:0000256" key="6">
    <source>
        <dbReference type="ARBA" id="ARBA00023136"/>
    </source>
</evidence>
<dbReference type="GO" id="GO:0055085">
    <property type="term" value="P:transmembrane transport"/>
    <property type="evidence" value="ECO:0007669"/>
    <property type="project" value="InterPro"/>
</dbReference>
<evidence type="ECO:0000256" key="4">
    <source>
        <dbReference type="ARBA" id="ARBA00022692"/>
    </source>
</evidence>
<feature type="transmembrane region" description="Helical" evidence="7">
    <location>
        <begin position="22"/>
        <end position="51"/>
    </location>
</feature>
<dbReference type="AlphaFoldDB" id="A0A179SK20"/>
<proteinExistence type="inferred from homology"/>
<name>A0A179SK20_9BACI</name>
<dbReference type="PROSITE" id="PS50928">
    <property type="entry name" value="ABC_TM1"/>
    <property type="match status" value="1"/>
</dbReference>